<organism evidence="2 3">
    <name type="scientific">Crucibulum laeve</name>
    <dbReference type="NCBI Taxonomy" id="68775"/>
    <lineage>
        <taxon>Eukaryota</taxon>
        <taxon>Fungi</taxon>
        <taxon>Dikarya</taxon>
        <taxon>Basidiomycota</taxon>
        <taxon>Agaricomycotina</taxon>
        <taxon>Agaricomycetes</taxon>
        <taxon>Agaricomycetidae</taxon>
        <taxon>Agaricales</taxon>
        <taxon>Agaricineae</taxon>
        <taxon>Nidulariaceae</taxon>
        <taxon>Crucibulum</taxon>
    </lineage>
</organism>
<dbReference type="InterPro" id="IPR046373">
    <property type="entry name" value="Acyl-CoA_Oxase/DH_mid-dom_sf"/>
</dbReference>
<gene>
    <name evidence="2" type="ORF">BDQ12DRAFT_685596</name>
</gene>
<sequence>MALQLPQPIKFASAELCGTHAFRLVGEETPIKERIDITHRRAKAVAMSHNLNIDDVLHCSQKYWNLHLDPMNGFDGAAVTFWTLQLNLSGGTLAAYVKDRPDLAALWDNVINFDVTAHYMLTELGHGLDAPNIETVAELLPSGDFDLHTPNKNAAKFMPASIPSGGMVRIAVVMARLKVKGKDFGVRSFIVPLNDGISMCKGITCRALPSRSGAKPLGHAITYFDHVKLPSAALLGDLPADRPSNPRINFLNEIWRIGIGSIILTAVLIPGLKVATYIAAEYSKRRKVSTPQGKLVPIISFRTQQSPILHALAQTIVLESLYQELRIYFTDRNPKDQDLRNGLATIFKVITLAHWRKSTITLADRCGAQGLFEHNQIISMEMEARGIAIAEGEVLVLSIRLASELLLGRYKLPASRYPTCALALHEKGIFRRMRTILSEITDTHRGEQFNRRLLPHSLTLAQAIGHRMAYEAALDAGVDGKVLRLYEIEVIMHDMAWYSENGLLTQDKAFKIEEEALSTLLPYLDTLLAHTGAKPYAACAPIISETSWDKFVERLPFYEGDAVVDAFAPVNALPFVQENARL</sequence>
<keyword evidence="3" id="KW-1185">Reference proteome</keyword>
<dbReference type="InterPro" id="IPR012258">
    <property type="entry name" value="Acyl-CoA_oxidase"/>
</dbReference>
<evidence type="ECO:0000313" key="2">
    <source>
        <dbReference type="EMBL" id="TFK37276.1"/>
    </source>
</evidence>
<dbReference type="PANTHER" id="PTHR10909:SF382">
    <property type="entry name" value="ACYL-COENZYME A OXIDASE"/>
    <property type="match status" value="1"/>
</dbReference>
<dbReference type="SUPFAM" id="SSF56645">
    <property type="entry name" value="Acyl-CoA dehydrogenase NM domain-like"/>
    <property type="match status" value="1"/>
</dbReference>
<dbReference type="GO" id="GO:0003997">
    <property type="term" value="F:acyl-CoA oxidase activity"/>
    <property type="evidence" value="ECO:0007669"/>
    <property type="project" value="InterPro"/>
</dbReference>
<dbReference type="InterPro" id="IPR009100">
    <property type="entry name" value="AcylCoA_DH/oxidase_NM_dom_sf"/>
</dbReference>
<protein>
    <recommendedName>
        <fullName evidence="1">Acyl-CoA oxidase C-alpha1 domain-containing protein</fullName>
    </recommendedName>
</protein>
<dbReference type="GO" id="GO:0005777">
    <property type="term" value="C:peroxisome"/>
    <property type="evidence" value="ECO:0007669"/>
    <property type="project" value="InterPro"/>
</dbReference>
<reference evidence="2 3" key="1">
    <citation type="journal article" date="2019" name="Nat. Ecol. Evol.">
        <title>Megaphylogeny resolves global patterns of mushroom evolution.</title>
        <authorList>
            <person name="Varga T."/>
            <person name="Krizsan K."/>
            <person name="Foldi C."/>
            <person name="Dima B."/>
            <person name="Sanchez-Garcia M."/>
            <person name="Sanchez-Ramirez S."/>
            <person name="Szollosi G.J."/>
            <person name="Szarkandi J.G."/>
            <person name="Papp V."/>
            <person name="Albert L."/>
            <person name="Andreopoulos W."/>
            <person name="Angelini C."/>
            <person name="Antonin V."/>
            <person name="Barry K.W."/>
            <person name="Bougher N.L."/>
            <person name="Buchanan P."/>
            <person name="Buyck B."/>
            <person name="Bense V."/>
            <person name="Catcheside P."/>
            <person name="Chovatia M."/>
            <person name="Cooper J."/>
            <person name="Damon W."/>
            <person name="Desjardin D."/>
            <person name="Finy P."/>
            <person name="Geml J."/>
            <person name="Haridas S."/>
            <person name="Hughes K."/>
            <person name="Justo A."/>
            <person name="Karasinski D."/>
            <person name="Kautmanova I."/>
            <person name="Kiss B."/>
            <person name="Kocsube S."/>
            <person name="Kotiranta H."/>
            <person name="LaButti K.M."/>
            <person name="Lechner B.E."/>
            <person name="Liimatainen K."/>
            <person name="Lipzen A."/>
            <person name="Lukacs Z."/>
            <person name="Mihaltcheva S."/>
            <person name="Morgado L.N."/>
            <person name="Niskanen T."/>
            <person name="Noordeloos M.E."/>
            <person name="Ohm R.A."/>
            <person name="Ortiz-Santana B."/>
            <person name="Ovrebo C."/>
            <person name="Racz N."/>
            <person name="Riley R."/>
            <person name="Savchenko A."/>
            <person name="Shiryaev A."/>
            <person name="Soop K."/>
            <person name="Spirin V."/>
            <person name="Szebenyi C."/>
            <person name="Tomsovsky M."/>
            <person name="Tulloss R.E."/>
            <person name="Uehling J."/>
            <person name="Grigoriev I.V."/>
            <person name="Vagvolgyi C."/>
            <person name="Papp T."/>
            <person name="Martin F.M."/>
            <person name="Miettinen O."/>
            <person name="Hibbett D.S."/>
            <person name="Nagy L.G."/>
        </authorList>
    </citation>
    <scope>NUCLEOTIDE SEQUENCE [LARGE SCALE GENOMIC DNA]</scope>
    <source>
        <strain evidence="2 3">CBS 166.37</strain>
    </source>
</reference>
<evidence type="ECO:0000259" key="1">
    <source>
        <dbReference type="Pfam" id="PF22924"/>
    </source>
</evidence>
<dbReference type="EMBL" id="ML213609">
    <property type="protein sequence ID" value="TFK37276.1"/>
    <property type="molecule type" value="Genomic_DNA"/>
</dbReference>
<dbReference type="Gene3D" id="1.20.140.10">
    <property type="entry name" value="Butyryl-CoA Dehydrogenase, subunit A, domain 3"/>
    <property type="match status" value="1"/>
</dbReference>
<evidence type="ECO:0000313" key="3">
    <source>
        <dbReference type="Proteomes" id="UP000308652"/>
    </source>
</evidence>
<dbReference type="GO" id="GO:0055088">
    <property type="term" value="P:lipid homeostasis"/>
    <property type="evidence" value="ECO:0007669"/>
    <property type="project" value="TreeGrafter"/>
</dbReference>
<name>A0A5C3LYU0_9AGAR</name>
<dbReference type="OrthoDB" id="538336at2759"/>
<dbReference type="InterPro" id="IPR036250">
    <property type="entry name" value="AcylCo_DH-like_C"/>
</dbReference>
<dbReference type="GO" id="GO:0071949">
    <property type="term" value="F:FAD binding"/>
    <property type="evidence" value="ECO:0007669"/>
    <property type="project" value="InterPro"/>
</dbReference>
<dbReference type="PANTHER" id="PTHR10909">
    <property type="entry name" value="ELECTRON TRANSPORT OXIDOREDUCTASE"/>
    <property type="match status" value="1"/>
</dbReference>
<dbReference type="InterPro" id="IPR055060">
    <property type="entry name" value="ACOX_C_alpha1"/>
</dbReference>
<accession>A0A5C3LYU0</accession>
<feature type="domain" description="Acyl-CoA oxidase C-alpha1" evidence="1">
    <location>
        <begin position="272"/>
        <end position="405"/>
    </location>
</feature>
<dbReference type="GO" id="GO:0033540">
    <property type="term" value="P:fatty acid beta-oxidation using acyl-CoA oxidase"/>
    <property type="evidence" value="ECO:0007669"/>
    <property type="project" value="TreeGrafter"/>
</dbReference>
<dbReference type="STRING" id="68775.A0A5C3LYU0"/>
<dbReference type="AlphaFoldDB" id="A0A5C3LYU0"/>
<proteinExistence type="predicted"/>
<dbReference type="Proteomes" id="UP000308652">
    <property type="component" value="Unassembled WGS sequence"/>
</dbReference>
<dbReference type="SUPFAM" id="SSF47203">
    <property type="entry name" value="Acyl-CoA dehydrogenase C-terminal domain-like"/>
    <property type="match status" value="1"/>
</dbReference>
<dbReference type="Gene3D" id="2.40.110.10">
    <property type="entry name" value="Butyryl-CoA Dehydrogenase, subunit A, domain 2"/>
    <property type="match status" value="1"/>
</dbReference>
<dbReference type="GO" id="GO:0005504">
    <property type="term" value="F:fatty acid binding"/>
    <property type="evidence" value="ECO:0007669"/>
    <property type="project" value="TreeGrafter"/>
</dbReference>
<dbReference type="Pfam" id="PF22924">
    <property type="entry name" value="ACOX_C_alpha1"/>
    <property type="match status" value="1"/>
</dbReference>